<organism evidence="2 3">
    <name type="scientific">Saponaria officinalis</name>
    <name type="common">Common soapwort</name>
    <name type="synonym">Lychnis saponaria</name>
    <dbReference type="NCBI Taxonomy" id="3572"/>
    <lineage>
        <taxon>Eukaryota</taxon>
        <taxon>Viridiplantae</taxon>
        <taxon>Streptophyta</taxon>
        <taxon>Embryophyta</taxon>
        <taxon>Tracheophyta</taxon>
        <taxon>Spermatophyta</taxon>
        <taxon>Magnoliopsida</taxon>
        <taxon>eudicotyledons</taxon>
        <taxon>Gunneridae</taxon>
        <taxon>Pentapetalae</taxon>
        <taxon>Caryophyllales</taxon>
        <taxon>Caryophyllaceae</taxon>
        <taxon>Caryophylleae</taxon>
        <taxon>Saponaria</taxon>
    </lineage>
</organism>
<dbReference type="EMBL" id="JBDFQZ010000012">
    <property type="protein sequence ID" value="KAK9672342.1"/>
    <property type="molecule type" value="Genomic_DNA"/>
</dbReference>
<feature type="compositionally biased region" description="Acidic residues" evidence="1">
    <location>
        <begin position="124"/>
        <end position="138"/>
    </location>
</feature>
<proteinExistence type="predicted"/>
<keyword evidence="3" id="KW-1185">Reference proteome</keyword>
<gene>
    <name evidence="2" type="ORF">RND81_12G094400</name>
</gene>
<dbReference type="Proteomes" id="UP001443914">
    <property type="component" value="Unassembled WGS sequence"/>
</dbReference>
<reference evidence="2" key="1">
    <citation type="submission" date="2024-03" db="EMBL/GenBank/DDBJ databases">
        <title>WGS assembly of Saponaria officinalis var. Norfolk2.</title>
        <authorList>
            <person name="Jenkins J."/>
            <person name="Shu S."/>
            <person name="Grimwood J."/>
            <person name="Barry K."/>
            <person name="Goodstein D."/>
            <person name="Schmutz J."/>
            <person name="Leebens-Mack J."/>
            <person name="Osbourn A."/>
        </authorList>
    </citation>
    <scope>NUCLEOTIDE SEQUENCE [LARGE SCALE GENOMIC DNA]</scope>
    <source>
        <strain evidence="2">JIC</strain>
    </source>
</reference>
<accession>A0AAW1H8J7</accession>
<feature type="region of interest" description="Disordered" evidence="1">
    <location>
        <begin position="115"/>
        <end position="173"/>
    </location>
</feature>
<evidence type="ECO:0000313" key="3">
    <source>
        <dbReference type="Proteomes" id="UP001443914"/>
    </source>
</evidence>
<evidence type="ECO:0000256" key="1">
    <source>
        <dbReference type="SAM" id="MobiDB-lite"/>
    </source>
</evidence>
<name>A0AAW1H8J7_SAPOF</name>
<protein>
    <submittedName>
        <fullName evidence="2">Uncharacterized protein</fullName>
    </submittedName>
</protein>
<evidence type="ECO:0000313" key="2">
    <source>
        <dbReference type="EMBL" id="KAK9672342.1"/>
    </source>
</evidence>
<sequence length="173" mass="18324">MLEKLKAEMAEFTKEKAEALEAAGEANRLKAAADQDLWKLDARITELEASEHQLKKTFAKVAVYAAWDSKIKSFKEFQAGGASSFDVAQEEANFLAEFPKPPDLSMLVGFVDSDDERAAASADPAEEEVEVAEEEGDAAGEPSGAAAGDDEATVAVEKAPATDVSAGAPEEEV</sequence>
<dbReference type="AlphaFoldDB" id="A0AAW1H8J7"/>
<comment type="caution">
    <text evidence="2">The sequence shown here is derived from an EMBL/GenBank/DDBJ whole genome shotgun (WGS) entry which is preliminary data.</text>
</comment>